<evidence type="ECO:0000256" key="5">
    <source>
        <dbReference type="ARBA" id="ARBA00022692"/>
    </source>
</evidence>
<protein>
    <submittedName>
        <fullName evidence="10">TolC family protein</fullName>
    </submittedName>
</protein>
<dbReference type="GO" id="GO:0009279">
    <property type="term" value="C:cell outer membrane"/>
    <property type="evidence" value="ECO:0007669"/>
    <property type="project" value="UniProtKB-SubCell"/>
</dbReference>
<keyword evidence="8" id="KW-0175">Coiled coil</keyword>
<feature type="region of interest" description="Disordered" evidence="9">
    <location>
        <begin position="1"/>
        <end position="41"/>
    </location>
</feature>
<evidence type="ECO:0000256" key="3">
    <source>
        <dbReference type="ARBA" id="ARBA00022448"/>
    </source>
</evidence>
<name>A0A850HAD8_9SPHN</name>
<evidence type="ECO:0000256" key="7">
    <source>
        <dbReference type="ARBA" id="ARBA00023237"/>
    </source>
</evidence>
<reference evidence="10 11" key="1">
    <citation type="submission" date="2020-06" db="EMBL/GenBank/DDBJ databases">
        <title>Altererythrobacter lutimaris sp. nov., a marine bacterium isolated from a tidal flat.</title>
        <authorList>
            <person name="Kim D."/>
            <person name="Yoo Y."/>
            <person name="Kim J.-J."/>
        </authorList>
    </citation>
    <scope>NUCLEOTIDE SEQUENCE [LARGE SCALE GENOMIC DNA]</scope>
    <source>
        <strain evidence="10 11">JGD-16</strain>
    </source>
</reference>
<keyword evidence="5" id="KW-0812">Transmembrane</keyword>
<evidence type="ECO:0000313" key="11">
    <source>
        <dbReference type="Proteomes" id="UP000546031"/>
    </source>
</evidence>
<keyword evidence="6" id="KW-0472">Membrane</keyword>
<keyword evidence="4" id="KW-1134">Transmembrane beta strand</keyword>
<evidence type="ECO:0000256" key="9">
    <source>
        <dbReference type="SAM" id="MobiDB-lite"/>
    </source>
</evidence>
<keyword evidence="11" id="KW-1185">Reference proteome</keyword>
<dbReference type="Proteomes" id="UP000546031">
    <property type="component" value="Unassembled WGS sequence"/>
</dbReference>
<dbReference type="InterPro" id="IPR003423">
    <property type="entry name" value="OMP_efflux"/>
</dbReference>
<evidence type="ECO:0000256" key="8">
    <source>
        <dbReference type="SAM" id="Coils"/>
    </source>
</evidence>
<dbReference type="Gene3D" id="1.20.1600.10">
    <property type="entry name" value="Outer membrane efflux proteins (OEP)"/>
    <property type="match status" value="1"/>
</dbReference>
<sequence length="427" mass="45496">MSGALAQDGAQDGPQEVEPEAEIYGPATPELQNPASEKPPGIPEALAQIITTGLRSSPLLAASEAASESADADLRTAKWQRFPNISAEILTTTGGSAIADTDGIAANVALEQPVWTGGAISNQIDEARFDAQAAGDRVDITAQTLTLDIIQAYYDVARFDGRVRVLEQGLVDYAGLSASIERRVSQQVSPAVDLTLARSRMAQLEADLAASQEQRDISYLRLTELVGYDVAIPQIHASGPAAIPPPESLAVEEMKACSPALQERTNRLGAAQSSLDNAESQLFPRLLLQLSQNELTGARAALVLRAQTGNGLSKFSQIDRAEAGVAQAMAEYAQTDRQVRNLLRRQFAQYRAGLRGQEVSATAAEASQDLLASYQRQFVAGRRSWLDLSNAVTEVISSQLSANDNQTASAASAALILVLTCRWQPQG</sequence>
<accession>A0A850HAD8</accession>
<feature type="coiled-coil region" evidence="8">
    <location>
        <begin position="318"/>
        <end position="345"/>
    </location>
</feature>
<dbReference type="RefSeq" id="WP_176273165.1">
    <property type="nucleotide sequence ID" value="NZ_JABWTA010000001.1"/>
</dbReference>
<dbReference type="GO" id="GO:0015562">
    <property type="term" value="F:efflux transmembrane transporter activity"/>
    <property type="evidence" value="ECO:0007669"/>
    <property type="project" value="InterPro"/>
</dbReference>
<dbReference type="EMBL" id="JABWTA010000001">
    <property type="protein sequence ID" value="NVE94943.1"/>
    <property type="molecule type" value="Genomic_DNA"/>
</dbReference>
<evidence type="ECO:0000313" key="10">
    <source>
        <dbReference type="EMBL" id="NVE94943.1"/>
    </source>
</evidence>
<dbReference type="Pfam" id="PF02321">
    <property type="entry name" value="OEP"/>
    <property type="match status" value="1"/>
</dbReference>
<dbReference type="SUPFAM" id="SSF56954">
    <property type="entry name" value="Outer membrane efflux proteins (OEP)"/>
    <property type="match status" value="1"/>
</dbReference>
<organism evidence="10 11">
    <name type="scientific">Altererythrobacter lutimaris</name>
    <dbReference type="NCBI Taxonomy" id="2743979"/>
    <lineage>
        <taxon>Bacteria</taxon>
        <taxon>Pseudomonadati</taxon>
        <taxon>Pseudomonadota</taxon>
        <taxon>Alphaproteobacteria</taxon>
        <taxon>Sphingomonadales</taxon>
        <taxon>Erythrobacteraceae</taxon>
        <taxon>Altererythrobacter</taxon>
    </lineage>
</organism>
<keyword evidence="7" id="KW-0998">Cell outer membrane</keyword>
<comment type="similarity">
    <text evidence="2">Belongs to the outer membrane factor (OMF) (TC 1.B.17) family.</text>
</comment>
<comment type="caution">
    <text evidence="10">The sequence shown here is derived from an EMBL/GenBank/DDBJ whole genome shotgun (WGS) entry which is preliminary data.</text>
</comment>
<dbReference type="InterPro" id="IPR051906">
    <property type="entry name" value="TolC-like"/>
</dbReference>
<dbReference type="PANTHER" id="PTHR30026">
    <property type="entry name" value="OUTER MEMBRANE PROTEIN TOLC"/>
    <property type="match status" value="1"/>
</dbReference>
<evidence type="ECO:0000256" key="2">
    <source>
        <dbReference type="ARBA" id="ARBA00007613"/>
    </source>
</evidence>
<evidence type="ECO:0000256" key="1">
    <source>
        <dbReference type="ARBA" id="ARBA00004442"/>
    </source>
</evidence>
<keyword evidence="3" id="KW-0813">Transport</keyword>
<comment type="subcellular location">
    <subcellularLocation>
        <location evidence="1">Cell outer membrane</location>
    </subcellularLocation>
</comment>
<gene>
    <name evidence="10" type="ORF">HUO12_08550</name>
</gene>
<dbReference type="AlphaFoldDB" id="A0A850HAD8"/>
<evidence type="ECO:0000256" key="6">
    <source>
        <dbReference type="ARBA" id="ARBA00023136"/>
    </source>
</evidence>
<evidence type="ECO:0000256" key="4">
    <source>
        <dbReference type="ARBA" id="ARBA00022452"/>
    </source>
</evidence>
<dbReference type="GO" id="GO:0015288">
    <property type="term" value="F:porin activity"/>
    <property type="evidence" value="ECO:0007669"/>
    <property type="project" value="TreeGrafter"/>
</dbReference>
<dbReference type="GO" id="GO:1990281">
    <property type="term" value="C:efflux pump complex"/>
    <property type="evidence" value="ECO:0007669"/>
    <property type="project" value="TreeGrafter"/>
</dbReference>
<dbReference type="PANTHER" id="PTHR30026:SF22">
    <property type="entry name" value="OUTER MEMBRANE EFFLUX PROTEIN"/>
    <property type="match status" value="1"/>
</dbReference>
<proteinExistence type="inferred from homology"/>